<evidence type="ECO:0000256" key="1">
    <source>
        <dbReference type="SAM" id="MobiDB-lite"/>
    </source>
</evidence>
<accession>A0A5N8VR28</accession>
<keyword evidence="4" id="KW-1185">Reference proteome</keyword>
<proteinExistence type="predicted"/>
<dbReference type="Proteomes" id="UP000325849">
    <property type="component" value="Unassembled WGS sequence"/>
</dbReference>
<keyword evidence="2" id="KW-0472">Membrane</keyword>
<comment type="caution">
    <text evidence="3">The sequence shown here is derived from an EMBL/GenBank/DDBJ whole genome shotgun (WGS) entry which is preliminary data.</text>
</comment>
<evidence type="ECO:0000313" key="4">
    <source>
        <dbReference type="Proteomes" id="UP000325849"/>
    </source>
</evidence>
<dbReference type="AlphaFoldDB" id="A0A5N8VR28"/>
<evidence type="ECO:0000256" key="2">
    <source>
        <dbReference type="SAM" id="Phobius"/>
    </source>
</evidence>
<reference evidence="3 4" key="1">
    <citation type="submission" date="2019-07" db="EMBL/GenBank/DDBJ databases">
        <title>New species of Amycolatopsis and Streptomyces.</title>
        <authorList>
            <person name="Duangmal K."/>
            <person name="Teo W.F.A."/>
            <person name="Lipun K."/>
        </authorList>
    </citation>
    <scope>NUCLEOTIDE SEQUENCE [LARGE SCALE GENOMIC DNA]</scope>
    <source>
        <strain evidence="3 4">NBRC 109810</strain>
    </source>
</reference>
<keyword evidence="2" id="KW-1133">Transmembrane helix</keyword>
<dbReference type="RefSeq" id="WP_152894216.1">
    <property type="nucleotide sequence ID" value="NZ_VJZD01000232.1"/>
</dbReference>
<keyword evidence="2" id="KW-0812">Transmembrane</keyword>
<evidence type="ECO:0000313" key="3">
    <source>
        <dbReference type="EMBL" id="MPY36574.1"/>
    </source>
</evidence>
<organism evidence="3 4">
    <name type="scientific">Streptomyces adustus</name>
    <dbReference type="NCBI Taxonomy" id="1609272"/>
    <lineage>
        <taxon>Bacteria</taxon>
        <taxon>Bacillati</taxon>
        <taxon>Actinomycetota</taxon>
        <taxon>Actinomycetes</taxon>
        <taxon>Kitasatosporales</taxon>
        <taxon>Streptomycetaceae</taxon>
        <taxon>Streptomyces</taxon>
    </lineage>
</organism>
<feature type="region of interest" description="Disordered" evidence="1">
    <location>
        <begin position="62"/>
        <end position="83"/>
    </location>
</feature>
<feature type="transmembrane region" description="Helical" evidence="2">
    <location>
        <begin position="30"/>
        <end position="52"/>
    </location>
</feature>
<dbReference type="EMBL" id="VJZD01000232">
    <property type="protein sequence ID" value="MPY36574.1"/>
    <property type="molecule type" value="Genomic_DNA"/>
</dbReference>
<protein>
    <submittedName>
        <fullName evidence="3">Uncharacterized protein</fullName>
    </submittedName>
</protein>
<sequence>MLCRARHTDLAAVTVNPGAGADQGGGPGGAALLVPLAAVLVPAVLTVVNLYITPVQDVHDAPAQARSGSAHFGEEQESAPGHR</sequence>
<gene>
    <name evidence="3" type="ORF">FNH09_36720</name>
</gene>
<name>A0A5N8VR28_9ACTN</name>